<dbReference type="UniPathway" id="UPA00070">
    <property type="reaction ID" value="UER00946"/>
</dbReference>
<feature type="binding site" evidence="11">
    <location>
        <begin position="116"/>
        <end position="120"/>
    </location>
    <ligand>
        <name>substrate</name>
    </ligand>
</feature>
<comment type="subcellular location">
    <subcellularLocation>
        <location evidence="11">Cell membrane</location>
        <topology evidence="11">Peripheral membrane protein</topology>
    </subcellularLocation>
    <subcellularLocation>
        <location evidence="2">Membrane</location>
    </subcellularLocation>
</comment>
<comment type="similarity">
    <text evidence="4 11">Belongs to the dihydroorotate dehydrogenase family. Type 2 subfamily.</text>
</comment>
<accession>A0A344TSD9</accession>
<dbReference type="PIRSF" id="PIRSF000164">
    <property type="entry name" value="DHO_oxidase"/>
    <property type="match status" value="1"/>
</dbReference>
<feature type="binding site" evidence="11">
    <location>
        <position position="177"/>
    </location>
    <ligand>
        <name>FMN</name>
        <dbReference type="ChEBI" id="CHEBI:58210"/>
    </ligand>
</feature>
<dbReference type="HAMAP" id="MF_00225">
    <property type="entry name" value="DHO_dh_type2"/>
    <property type="match status" value="1"/>
</dbReference>
<dbReference type="EMBL" id="CP030850">
    <property type="protein sequence ID" value="AXE21560.1"/>
    <property type="molecule type" value="Genomic_DNA"/>
</dbReference>
<dbReference type="Pfam" id="PF01180">
    <property type="entry name" value="DHO_dh"/>
    <property type="match status" value="1"/>
</dbReference>
<evidence type="ECO:0000256" key="8">
    <source>
        <dbReference type="ARBA" id="ARBA00023002"/>
    </source>
</evidence>
<evidence type="ECO:0000256" key="1">
    <source>
        <dbReference type="ARBA" id="ARBA00003125"/>
    </source>
</evidence>
<evidence type="ECO:0000256" key="10">
    <source>
        <dbReference type="ARBA" id="ARBA00048639"/>
    </source>
</evidence>
<evidence type="ECO:0000259" key="12">
    <source>
        <dbReference type="Pfam" id="PF01180"/>
    </source>
</evidence>
<feature type="binding site" evidence="11">
    <location>
        <position position="177"/>
    </location>
    <ligand>
        <name>substrate</name>
    </ligand>
</feature>
<dbReference type="NCBIfam" id="NF003645">
    <property type="entry name" value="PRK05286.1-2"/>
    <property type="match status" value="1"/>
</dbReference>
<dbReference type="AlphaFoldDB" id="A0A344TSD9"/>
<comment type="pathway">
    <text evidence="3 11">Pyrimidine metabolism; UMP biosynthesis via de novo pathway; orotate from (S)-dihydroorotate (quinone route): step 1/1.</text>
</comment>
<evidence type="ECO:0000256" key="11">
    <source>
        <dbReference type="HAMAP-Rule" id="MF_00225"/>
    </source>
</evidence>
<keyword evidence="14" id="KW-1185">Reference proteome</keyword>
<dbReference type="Proteomes" id="UP000251993">
    <property type="component" value="Chromosome"/>
</dbReference>
<dbReference type="InterPro" id="IPR005719">
    <property type="entry name" value="Dihydroorotate_DH_2"/>
</dbReference>
<feature type="binding site" evidence="11">
    <location>
        <position position="227"/>
    </location>
    <ligand>
        <name>FMN</name>
        <dbReference type="ChEBI" id="CHEBI:58210"/>
    </ligand>
</feature>
<comment type="catalytic activity">
    <reaction evidence="10 11">
        <text>(S)-dihydroorotate + a quinone = orotate + a quinol</text>
        <dbReference type="Rhea" id="RHEA:30187"/>
        <dbReference type="ChEBI" id="CHEBI:24646"/>
        <dbReference type="ChEBI" id="CHEBI:30839"/>
        <dbReference type="ChEBI" id="CHEBI:30864"/>
        <dbReference type="ChEBI" id="CHEBI:132124"/>
        <dbReference type="EC" id="1.3.5.2"/>
    </reaction>
</comment>
<keyword evidence="6 11" id="KW-0288">FMN</keyword>
<dbReference type="InterPro" id="IPR001295">
    <property type="entry name" value="Dihydroorotate_DH_CS"/>
</dbReference>
<dbReference type="InterPro" id="IPR012135">
    <property type="entry name" value="Dihydroorotate_DH_1_2"/>
</dbReference>
<gene>
    <name evidence="11" type="primary">pyrD</name>
    <name evidence="13" type="ORF">DR864_15395</name>
</gene>
<dbReference type="SUPFAM" id="SSF51395">
    <property type="entry name" value="FMN-linked oxidoreductases"/>
    <property type="match status" value="1"/>
</dbReference>
<keyword evidence="5 11" id="KW-0285">Flavoprotein</keyword>
<dbReference type="PANTHER" id="PTHR48109">
    <property type="entry name" value="DIHYDROOROTATE DEHYDROGENASE (QUINONE), MITOCHONDRIAL-RELATED"/>
    <property type="match status" value="1"/>
</dbReference>
<evidence type="ECO:0000313" key="13">
    <source>
        <dbReference type="EMBL" id="AXE21560.1"/>
    </source>
</evidence>
<dbReference type="OrthoDB" id="9802377at2"/>
<dbReference type="InterPro" id="IPR050074">
    <property type="entry name" value="DHO_dehydrogenase"/>
</dbReference>
<keyword evidence="8 11" id="KW-0560">Oxidoreductase</keyword>
<dbReference type="GO" id="GO:0005886">
    <property type="term" value="C:plasma membrane"/>
    <property type="evidence" value="ECO:0007669"/>
    <property type="project" value="UniProtKB-SubCell"/>
</dbReference>
<dbReference type="PANTHER" id="PTHR48109:SF4">
    <property type="entry name" value="DIHYDROOROTATE DEHYDROGENASE (QUINONE), MITOCHONDRIAL"/>
    <property type="match status" value="1"/>
</dbReference>
<feature type="binding site" evidence="11">
    <location>
        <position position="255"/>
    </location>
    <ligand>
        <name>FMN</name>
        <dbReference type="ChEBI" id="CHEBI:58210"/>
    </ligand>
</feature>
<keyword evidence="7 11" id="KW-0665">Pyrimidine biosynthesis</keyword>
<evidence type="ECO:0000313" key="14">
    <source>
        <dbReference type="Proteomes" id="UP000251993"/>
    </source>
</evidence>
<feature type="binding site" evidence="11">
    <location>
        <position position="91"/>
    </location>
    <ligand>
        <name>FMN</name>
        <dbReference type="ChEBI" id="CHEBI:58210"/>
    </ligand>
</feature>
<dbReference type="InterPro" id="IPR005720">
    <property type="entry name" value="Dihydroorotate_DH_cat"/>
</dbReference>
<dbReference type="PROSITE" id="PS00911">
    <property type="entry name" value="DHODEHASE_1"/>
    <property type="match status" value="1"/>
</dbReference>
<dbReference type="PROSITE" id="PS00912">
    <property type="entry name" value="DHODEHASE_2"/>
    <property type="match status" value="1"/>
</dbReference>
<keyword evidence="11" id="KW-1003">Cell membrane</keyword>
<comment type="function">
    <text evidence="1 11">Catalyzes the conversion of dihydroorotate to orotate with quinone as electron acceptor.</text>
</comment>
<feature type="domain" description="Dihydroorotate dehydrogenase catalytic" evidence="12">
    <location>
        <begin position="50"/>
        <end position="350"/>
    </location>
</feature>
<dbReference type="Gene3D" id="3.20.20.70">
    <property type="entry name" value="Aldolase class I"/>
    <property type="match status" value="1"/>
</dbReference>
<comment type="cofactor">
    <cofactor evidence="11">
        <name>FMN</name>
        <dbReference type="ChEBI" id="CHEBI:58210"/>
    </cofactor>
    <text evidence="11">Binds 1 FMN per subunit.</text>
</comment>
<comment type="subunit">
    <text evidence="11">Monomer.</text>
</comment>
<feature type="binding site" evidence="11">
    <location>
        <position position="310"/>
    </location>
    <ligand>
        <name>FMN</name>
        <dbReference type="ChEBI" id="CHEBI:58210"/>
    </ligand>
</feature>
<evidence type="ECO:0000256" key="2">
    <source>
        <dbReference type="ARBA" id="ARBA00004370"/>
    </source>
</evidence>
<feature type="active site" description="Nucleophile" evidence="11">
    <location>
        <position position="180"/>
    </location>
</feature>
<dbReference type="NCBIfam" id="TIGR01036">
    <property type="entry name" value="pyrD_sub2"/>
    <property type="match status" value="1"/>
</dbReference>
<evidence type="ECO:0000256" key="9">
    <source>
        <dbReference type="ARBA" id="ARBA00023136"/>
    </source>
</evidence>
<feature type="binding site" evidence="11">
    <location>
        <begin position="331"/>
        <end position="332"/>
    </location>
    <ligand>
        <name>FMN</name>
        <dbReference type="ChEBI" id="CHEBI:58210"/>
    </ligand>
</feature>
<name>A0A344TSD9_9BACT</name>
<evidence type="ECO:0000256" key="6">
    <source>
        <dbReference type="ARBA" id="ARBA00022643"/>
    </source>
</evidence>
<reference evidence="13 14" key="1">
    <citation type="submission" date="2018-07" db="EMBL/GenBank/DDBJ databases">
        <title>Genome sequencing of Runella.</title>
        <authorList>
            <person name="Baek M.-G."/>
            <person name="Yi H."/>
        </authorList>
    </citation>
    <scope>NUCLEOTIDE SEQUENCE [LARGE SCALE GENOMIC DNA]</scope>
    <source>
        <strain evidence="13 14">HYN0085</strain>
    </source>
</reference>
<keyword evidence="9 11" id="KW-0472">Membrane</keyword>
<evidence type="ECO:0000256" key="5">
    <source>
        <dbReference type="ARBA" id="ARBA00022630"/>
    </source>
</evidence>
<dbReference type="RefSeq" id="WP_114070301.1">
    <property type="nucleotide sequence ID" value="NZ_CP030850.1"/>
</dbReference>
<dbReference type="GO" id="GO:0005737">
    <property type="term" value="C:cytoplasm"/>
    <property type="evidence" value="ECO:0007669"/>
    <property type="project" value="InterPro"/>
</dbReference>
<dbReference type="GO" id="GO:0106430">
    <property type="term" value="F:dihydroorotate dehydrogenase (quinone) activity"/>
    <property type="evidence" value="ECO:0007669"/>
    <property type="project" value="UniProtKB-EC"/>
</dbReference>
<dbReference type="NCBIfam" id="NF003652">
    <property type="entry name" value="PRK05286.2-5"/>
    <property type="match status" value="1"/>
</dbReference>
<dbReference type="CDD" id="cd04738">
    <property type="entry name" value="DHOD_2_like"/>
    <property type="match status" value="1"/>
</dbReference>
<sequence>MYKWLILPILFRFDAEQVHHFVCGTLQFLFKIPGVPFLFRQLFVYEDPSLEREVFGLKFKNPVGLAAGFDKNAELVEEMAGLGFGFVEIGTVTPLAQLGNDKPRLFRLKPDQALINRMGFNNQGAAAAAKRLRQRKTNILIGGNIGKNKLTPNENALDDYLKCFDELYDTVDYFVVNVSSPNTPGLRDLQEKEPLTKILLALKKRSQKLENRQSATTTKEPKPILLKIAPDLTDSQLDDIIEIVTTSKIAGVIATNTTISRADLATDGEIVKKIGAGGLSGAPLTHRSTEVIRYICQKSNHSFPVIGVGGIGSPEEAREKLDAGASLVQIYTGFIYEGPALAKRICKSLK</sequence>
<feature type="binding site" evidence="11">
    <location>
        <begin position="67"/>
        <end position="71"/>
    </location>
    <ligand>
        <name>FMN</name>
        <dbReference type="ChEBI" id="CHEBI:58210"/>
    </ligand>
</feature>
<proteinExistence type="inferred from homology"/>
<protein>
    <recommendedName>
        <fullName evidence="11">Dihydroorotate dehydrogenase (quinone)</fullName>
        <ecNumber evidence="11">1.3.5.2</ecNumber>
    </recommendedName>
    <alternativeName>
        <fullName evidence="11">DHOdehase</fullName>
        <shortName evidence="11">DHOD</shortName>
        <shortName evidence="11">DHODase</shortName>
    </alternativeName>
    <alternativeName>
        <fullName evidence="11">Dihydroorotate oxidase</fullName>
    </alternativeName>
</protein>
<feature type="binding site" evidence="11">
    <location>
        <position position="281"/>
    </location>
    <ligand>
        <name>FMN</name>
        <dbReference type="ChEBI" id="CHEBI:58210"/>
    </ligand>
</feature>
<feature type="binding site" evidence="11">
    <location>
        <begin position="256"/>
        <end position="257"/>
    </location>
    <ligand>
        <name>substrate</name>
    </ligand>
</feature>
<evidence type="ECO:0000256" key="3">
    <source>
        <dbReference type="ARBA" id="ARBA00005161"/>
    </source>
</evidence>
<feature type="binding site" evidence="11">
    <location>
        <position position="144"/>
    </location>
    <ligand>
        <name>FMN</name>
        <dbReference type="ChEBI" id="CHEBI:58210"/>
    </ligand>
</feature>
<dbReference type="EC" id="1.3.5.2" evidence="11"/>
<feature type="binding site" evidence="11">
    <location>
        <position position="71"/>
    </location>
    <ligand>
        <name>substrate</name>
    </ligand>
</feature>
<feature type="binding site" evidence="11">
    <location>
        <position position="182"/>
    </location>
    <ligand>
        <name>substrate</name>
    </ligand>
</feature>
<evidence type="ECO:0000256" key="4">
    <source>
        <dbReference type="ARBA" id="ARBA00005359"/>
    </source>
</evidence>
<dbReference type="KEGG" id="run:DR864_15395"/>
<dbReference type="InterPro" id="IPR013785">
    <property type="entry name" value="Aldolase_TIM"/>
</dbReference>
<dbReference type="GO" id="GO:0044205">
    <property type="term" value="P:'de novo' UMP biosynthetic process"/>
    <property type="evidence" value="ECO:0007669"/>
    <property type="project" value="UniProtKB-UniRule"/>
</dbReference>
<evidence type="ECO:0000256" key="7">
    <source>
        <dbReference type="ARBA" id="ARBA00022975"/>
    </source>
</evidence>
<organism evidence="13 14">
    <name type="scientific">Runella rosea</name>
    <dbReference type="NCBI Taxonomy" id="2259595"/>
    <lineage>
        <taxon>Bacteria</taxon>
        <taxon>Pseudomonadati</taxon>
        <taxon>Bacteroidota</taxon>
        <taxon>Cytophagia</taxon>
        <taxon>Cytophagales</taxon>
        <taxon>Spirosomataceae</taxon>
        <taxon>Runella</taxon>
    </lineage>
</organism>
<dbReference type="GO" id="GO:0006207">
    <property type="term" value="P:'de novo' pyrimidine nucleobase biosynthetic process"/>
    <property type="evidence" value="ECO:0007669"/>
    <property type="project" value="UniProtKB-UniRule"/>
</dbReference>